<dbReference type="InterPro" id="IPR003835">
    <property type="entry name" value="Glyco_trans_19"/>
</dbReference>
<evidence type="ECO:0000256" key="7">
    <source>
        <dbReference type="ARBA" id="ARBA00022676"/>
    </source>
</evidence>
<keyword evidence="5 11" id="KW-0444">Lipid biosynthesis</keyword>
<name>A0ABW2KPZ6_9PROT</name>
<protein>
    <recommendedName>
        <fullName evidence="4 11">Lipid-A-disaccharide synthase</fullName>
        <ecNumber evidence="3 11">2.4.1.182</ecNumber>
    </recommendedName>
</protein>
<evidence type="ECO:0000256" key="11">
    <source>
        <dbReference type="HAMAP-Rule" id="MF_00392"/>
    </source>
</evidence>
<dbReference type="SUPFAM" id="SSF53756">
    <property type="entry name" value="UDP-Glycosyltransferase/glycogen phosphorylase"/>
    <property type="match status" value="1"/>
</dbReference>
<evidence type="ECO:0000256" key="2">
    <source>
        <dbReference type="ARBA" id="ARBA00007868"/>
    </source>
</evidence>
<comment type="function">
    <text evidence="1 11">Condensation of UDP-2,3-diacylglucosamine and 2,3-diacylglucosamine-1-phosphate to form lipid A disaccharide, a precursor of lipid A, a phosphorylated glycolipid that anchors the lipopolysaccharide to the outer membrane of the cell.</text>
</comment>
<dbReference type="RefSeq" id="WP_377356247.1">
    <property type="nucleotide sequence ID" value="NZ_JBHTCM010000004.1"/>
</dbReference>
<comment type="catalytic activity">
    <reaction evidence="10 11">
        <text>a lipid X + a UDP-2-N,3-O-bis[(3R)-3-hydroxyacyl]-alpha-D-glucosamine = a lipid A disaccharide + UDP + H(+)</text>
        <dbReference type="Rhea" id="RHEA:67828"/>
        <dbReference type="ChEBI" id="CHEBI:15378"/>
        <dbReference type="ChEBI" id="CHEBI:58223"/>
        <dbReference type="ChEBI" id="CHEBI:137748"/>
        <dbReference type="ChEBI" id="CHEBI:176338"/>
        <dbReference type="ChEBI" id="CHEBI:176343"/>
        <dbReference type="EC" id="2.4.1.182"/>
    </reaction>
</comment>
<keyword evidence="9 11" id="KW-0443">Lipid metabolism</keyword>
<dbReference type="EMBL" id="JBHTCM010000004">
    <property type="protein sequence ID" value="MFC7332071.1"/>
    <property type="molecule type" value="Genomic_DNA"/>
</dbReference>
<dbReference type="Pfam" id="PF02684">
    <property type="entry name" value="LpxB"/>
    <property type="match status" value="1"/>
</dbReference>
<evidence type="ECO:0000256" key="9">
    <source>
        <dbReference type="ARBA" id="ARBA00023098"/>
    </source>
</evidence>
<evidence type="ECO:0000313" key="13">
    <source>
        <dbReference type="Proteomes" id="UP001596456"/>
    </source>
</evidence>
<dbReference type="GO" id="GO:0008915">
    <property type="term" value="F:lipid-A-disaccharide synthase activity"/>
    <property type="evidence" value="ECO:0007669"/>
    <property type="project" value="UniProtKB-EC"/>
</dbReference>
<proteinExistence type="inferred from homology"/>
<evidence type="ECO:0000256" key="1">
    <source>
        <dbReference type="ARBA" id="ARBA00002056"/>
    </source>
</evidence>
<gene>
    <name evidence="11 12" type="primary">lpxB</name>
    <name evidence="12" type="ORF">ACFQPS_02760</name>
</gene>
<organism evidence="12 13">
    <name type="scientific">Rhodocista pekingensis</name>
    <dbReference type="NCBI Taxonomy" id="201185"/>
    <lineage>
        <taxon>Bacteria</taxon>
        <taxon>Pseudomonadati</taxon>
        <taxon>Pseudomonadota</taxon>
        <taxon>Alphaproteobacteria</taxon>
        <taxon>Rhodospirillales</taxon>
        <taxon>Azospirillaceae</taxon>
        <taxon>Rhodocista</taxon>
    </lineage>
</organism>
<reference evidence="13" key="1">
    <citation type="journal article" date="2019" name="Int. J. Syst. Evol. Microbiol.">
        <title>The Global Catalogue of Microorganisms (GCM) 10K type strain sequencing project: providing services to taxonomists for standard genome sequencing and annotation.</title>
        <authorList>
            <consortium name="The Broad Institute Genomics Platform"/>
            <consortium name="The Broad Institute Genome Sequencing Center for Infectious Disease"/>
            <person name="Wu L."/>
            <person name="Ma J."/>
        </authorList>
    </citation>
    <scope>NUCLEOTIDE SEQUENCE [LARGE SCALE GENOMIC DNA]</scope>
    <source>
        <strain evidence="13">CGMCC 1.16275</strain>
    </source>
</reference>
<keyword evidence="6 11" id="KW-0441">Lipid A biosynthesis</keyword>
<keyword evidence="8 11" id="KW-0808">Transferase</keyword>
<comment type="pathway">
    <text evidence="11">Bacterial outer membrane biogenesis; LPS lipid A biosynthesis.</text>
</comment>
<accession>A0ABW2KPZ6</accession>
<keyword evidence="7 11" id="KW-0328">Glycosyltransferase</keyword>
<evidence type="ECO:0000256" key="8">
    <source>
        <dbReference type="ARBA" id="ARBA00022679"/>
    </source>
</evidence>
<evidence type="ECO:0000256" key="3">
    <source>
        <dbReference type="ARBA" id="ARBA00012687"/>
    </source>
</evidence>
<evidence type="ECO:0000313" key="12">
    <source>
        <dbReference type="EMBL" id="MFC7332071.1"/>
    </source>
</evidence>
<sequence length="401" mass="43854">MKPLLIFLIAGEPSGDVLGGRLMAALREAMEGHVEFAGVGGPRMTEQGLQSLFPMEDLALFGLAELLPRLPTVLKRLDQTTKALLERTPDAVVSIDAPDFCFRVEQRLRSAGARMPLIHYVAPTVWAWRPGRARKVAKFLDHLLALLPFEPPYFEAVGLPCTFVGHPVVESGADAGDGERFRRRHGIRPDATVLTVLPGSRRSEVTKLLPDFGATLEILASRYPDLQVVVPTVPGVAETVAEAVQAWPVPAITILGDADKYDAFAASTAALAASGTVALELALARVPAVIAYRIHPLSHALYRRFIRVRYVNLVNIMLDRPLVPELLQQDCTPDRLALAVDRLLNEPSARQEQIDGVTEVARWLGQGDVPPSRRAAEAVLNVITKRVIADRQRQGPERSRG</sequence>
<dbReference type="EC" id="2.4.1.182" evidence="3 11"/>
<dbReference type="Proteomes" id="UP001596456">
    <property type="component" value="Unassembled WGS sequence"/>
</dbReference>
<evidence type="ECO:0000256" key="6">
    <source>
        <dbReference type="ARBA" id="ARBA00022556"/>
    </source>
</evidence>
<keyword evidence="13" id="KW-1185">Reference proteome</keyword>
<dbReference type="HAMAP" id="MF_00392">
    <property type="entry name" value="LpxB"/>
    <property type="match status" value="1"/>
</dbReference>
<dbReference type="PANTHER" id="PTHR30372:SF4">
    <property type="entry name" value="LIPID-A-DISACCHARIDE SYNTHASE, MITOCHONDRIAL-RELATED"/>
    <property type="match status" value="1"/>
</dbReference>
<comment type="similarity">
    <text evidence="2 11">Belongs to the LpxB family.</text>
</comment>
<evidence type="ECO:0000256" key="4">
    <source>
        <dbReference type="ARBA" id="ARBA00020902"/>
    </source>
</evidence>
<comment type="caution">
    <text evidence="12">The sequence shown here is derived from an EMBL/GenBank/DDBJ whole genome shotgun (WGS) entry which is preliminary data.</text>
</comment>
<evidence type="ECO:0000256" key="10">
    <source>
        <dbReference type="ARBA" id="ARBA00048975"/>
    </source>
</evidence>
<dbReference type="PANTHER" id="PTHR30372">
    <property type="entry name" value="LIPID-A-DISACCHARIDE SYNTHASE"/>
    <property type="match status" value="1"/>
</dbReference>
<dbReference type="NCBIfam" id="TIGR00215">
    <property type="entry name" value="lpxB"/>
    <property type="match status" value="1"/>
</dbReference>
<evidence type="ECO:0000256" key="5">
    <source>
        <dbReference type="ARBA" id="ARBA00022516"/>
    </source>
</evidence>